<dbReference type="PANTHER" id="PTHR17985">
    <property type="entry name" value="SER/THR-RICH PROTEIN T10 IN DGCR REGION"/>
    <property type="match status" value="1"/>
</dbReference>
<evidence type="ECO:0000313" key="2">
    <source>
        <dbReference type="Proteomes" id="UP000600565"/>
    </source>
</evidence>
<name>A0ABR8XHZ2_9BACL</name>
<comment type="caution">
    <text evidence="1">The sequence shown here is derived from an EMBL/GenBank/DDBJ whole genome shotgun (WGS) entry which is preliminary data.</text>
</comment>
<dbReference type="EMBL" id="JACSPW010000001">
    <property type="protein sequence ID" value="MBD8031560.1"/>
    <property type="molecule type" value="Genomic_DNA"/>
</dbReference>
<evidence type="ECO:0000313" key="1">
    <source>
        <dbReference type="EMBL" id="MBD8031560.1"/>
    </source>
</evidence>
<dbReference type="RefSeq" id="WP_191702210.1">
    <property type="nucleotide sequence ID" value="NZ_JACSPW010000001.1"/>
</dbReference>
<dbReference type="Pfam" id="PF05742">
    <property type="entry name" value="TANGO2"/>
    <property type="match status" value="1"/>
</dbReference>
<gene>
    <name evidence="1" type="ORF">H9632_00675</name>
</gene>
<reference evidence="1 2" key="1">
    <citation type="submission" date="2020-08" db="EMBL/GenBank/DDBJ databases">
        <title>A Genomic Blueprint of the Chicken Gut Microbiome.</title>
        <authorList>
            <person name="Gilroy R."/>
            <person name="Ravi A."/>
            <person name="Getino M."/>
            <person name="Pursley I."/>
            <person name="Horton D.L."/>
            <person name="Alikhan N.-F."/>
            <person name="Baker D."/>
            <person name="Gharbi K."/>
            <person name="Hall N."/>
            <person name="Watson M."/>
            <person name="Adriaenssens E.M."/>
            <person name="Foster-Nyarko E."/>
            <person name="Jarju S."/>
            <person name="Secka A."/>
            <person name="Antonio M."/>
            <person name="Oren A."/>
            <person name="Chaudhuri R."/>
            <person name="La Ragione R.M."/>
            <person name="Hildebrand F."/>
            <person name="Pallen M.J."/>
        </authorList>
    </citation>
    <scope>NUCLEOTIDE SEQUENCE [LARGE SCALE GENOMIC DNA]</scope>
    <source>
        <strain evidence="1 2">Sa1YVA6</strain>
    </source>
</reference>
<protein>
    <submittedName>
        <fullName evidence="1">NRDE family protein</fullName>
    </submittedName>
</protein>
<dbReference type="Proteomes" id="UP000600565">
    <property type="component" value="Unassembled WGS sequence"/>
</dbReference>
<accession>A0ABR8XHZ2</accession>
<proteinExistence type="predicted"/>
<sequence>MCLIAFSYKVHPNYPLFIIANRDEFYDRPTAAAHFWEDKPSILGGRDLLQHGSWMGLSKNGRFAAITNYREPSQPETVLLSRGEIVSQFLLSTQPIESFIDSLREKKNLYGGYNVLLFDGQQMHHYNNVFDEHNKIEPGTYGLSNATLNTSWPKVEKAKNSLINSTQNKQFEVQDLILLLADDKIAHDEVLPNTGVGIHLERALSAQFVKLPNYGTRCSTAITYNKNGTIDFLERTYNEGNILFDRPFSIKTQNETESKASQVVDDDK</sequence>
<dbReference type="InterPro" id="IPR008551">
    <property type="entry name" value="TANGO2"/>
</dbReference>
<dbReference type="PANTHER" id="PTHR17985:SF8">
    <property type="entry name" value="TRANSPORT AND GOLGI ORGANIZATION PROTEIN 2 HOMOLOG"/>
    <property type="match status" value="1"/>
</dbReference>
<keyword evidence="2" id="KW-1185">Reference proteome</keyword>
<organism evidence="1 2">
    <name type="scientific">Solibacillus merdavium</name>
    <dbReference type="NCBI Taxonomy" id="2762218"/>
    <lineage>
        <taxon>Bacteria</taxon>
        <taxon>Bacillati</taxon>
        <taxon>Bacillota</taxon>
        <taxon>Bacilli</taxon>
        <taxon>Bacillales</taxon>
        <taxon>Caryophanaceae</taxon>
        <taxon>Solibacillus</taxon>
    </lineage>
</organism>